<feature type="chain" id="PRO_5045689964" evidence="2">
    <location>
        <begin position="29"/>
        <end position="373"/>
    </location>
</feature>
<reference evidence="3 4" key="1">
    <citation type="submission" date="2024-05" db="EMBL/GenBank/DDBJ databases">
        <title>Three bacterial strains, DH-69, EH-24, and ECK-19 isolated from coastal sediments.</title>
        <authorList>
            <person name="Ye Y.-Q."/>
            <person name="Du Z.-J."/>
        </authorList>
    </citation>
    <scope>NUCLEOTIDE SEQUENCE [LARGE SCALE GENOMIC DNA]</scope>
    <source>
        <strain evidence="3 4">ECK-19</strain>
    </source>
</reference>
<accession>A0ABV3Z855</accession>
<evidence type="ECO:0000256" key="2">
    <source>
        <dbReference type="SAM" id="SignalP"/>
    </source>
</evidence>
<protein>
    <submittedName>
        <fullName evidence="3">P1 family peptidase</fullName>
    </submittedName>
</protein>
<dbReference type="Pfam" id="PF03576">
    <property type="entry name" value="Peptidase_S58"/>
    <property type="match status" value="1"/>
</dbReference>
<dbReference type="SUPFAM" id="SSF56266">
    <property type="entry name" value="DmpA/ArgJ-like"/>
    <property type="match status" value="1"/>
</dbReference>
<keyword evidence="4" id="KW-1185">Reference proteome</keyword>
<evidence type="ECO:0000256" key="1">
    <source>
        <dbReference type="ARBA" id="ARBA00007068"/>
    </source>
</evidence>
<evidence type="ECO:0000313" key="4">
    <source>
        <dbReference type="Proteomes" id="UP001560685"/>
    </source>
</evidence>
<feature type="signal peptide" evidence="2">
    <location>
        <begin position="1"/>
        <end position="28"/>
    </location>
</feature>
<comment type="caution">
    <text evidence="3">The sequence shown here is derived from an EMBL/GenBank/DDBJ whole genome shotgun (WGS) entry which is preliminary data.</text>
</comment>
<comment type="similarity">
    <text evidence="1">Belongs to the peptidase S58 family.</text>
</comment>
<dbReference type="PANTHER" id="PTHR36512:SF3">
    <property type="entry name" value="BLR5678 PROTEIN"/>
    <property type="match status" value="1"/>
</dbReference>
<proteinExistence type="inferred from homology"/>
<dbReference type="Proteomes" id="UP001560685">
    <property type="component" value="Unassembled WGS sequence"/>
</dbReference>
<dbReference type="PANTHER" id="PTHR36512">
    <property type="entry name" value="D-AMINOPEPTIDASE"/>
    <property type="match status" value="1"/>
</dbReference>
<dbReference type="InterPro" id="IPR016117">
    <property type="entry name" value="ArgJ-like_dom_sf"/>
</dbReference>
<keyword evidence="2" id="KW-0732">Signal</keyword>
<dbReference type="EMBL" id="JBEHZE010000002">
    <property type="protein sequence ID" value="MEX6634743.1"/>
    <property type="molecule type" value="Genomic_DNA"/>
</dbReference>
<dbReference type="InterPro" id="IPR005321">
    <property type="entry name" value="Peptidase_S58_DmpA"/>
</dbReference>
<organism evidence="3 4">
    <name type="scientific">Hyphococcus lacteus</name>
    <dbReference type="NCBI Taxonomy" id="3143536"/>
    <lineage>
        <taxon>Bacteria</taxon>
        <taxon>Pseudomonadati</taxon>
        <taxon>Pseudomonadota</taxon>
        <taxon>Alphaproteobacteria</taxon>
        <taxon>Parvularculales</taxon>
        <taxon>Parvularculaceae</taxon>
        <taxon>Hyphococcus</taxon>
    </lineage>
</organism>
<evidence type="ECO:0000313" key="3">
    <source>
        <dbReference type="EMBL" id="MEX6634743.1"/>
    </source>
</evidence>
<name>A0ABV3Z855_9PROT</name>
<gene>
    <name evidence="3" type="ORF">ABFZ84_14425</name>
</gene>
<dbReference type="Gene3D" id="3.60.70.12">
    <property type="entry name" value="L-amino peptidase D-ALA esterase/amidase"/>
    <property type="match status" value="1"/>
</dbReference>
<dbReference type="RefSeq" id="WP_369314784.1">
    <property type="nucleotide sequence ID" value="NZ_JBEHZE010000002.1"/>
</dbReference>
<dbReference type="CDD" id="cd02252">
    <property type="entry name" value="nylC_like"/>
    <property type="match status" value="1"/>
</dbReference>
<sequence>MNRRELLGTLASVSSAGFALSAGGLSFAADGNTARQTGPRNLITDVPGLKIGQSQDAKVQTGVTVILPDKAAVAAVDVRGGGPATRETDALAPHNLVQEVDAVVLSGGSVYGMASADGIAAWMGARNRGFSMGSVPGVPPSPILPTACLYDLANGGNKKWGEKPPYRKLGVKALEAASEEFELGTAGAGFGAMSGGIKGGLGSASTVTADGHTVGAIVAVNSLGSAIAPGSKQFWAAPVEIGNEFGGLGTEELHANPEDYGHALRQAKPRANTTIACIATDVALTRVEMQRIAVMAQDGLARALRPIHAPFDGDVVFSLSTAQHEAPSIMPRSVLTMRLGAIAADTLARAIARAVYEATSLPGNSPKPAWRDL</sequence>